<protein>
    <submittedName>
        <fullName evidence="1">Uncharacterized protein</fullName>
    </submittedName>
</protein>
<organism evidence="1 2">
    <name type="scientific">Cajanus cajan</name>
    <name type="common">Pigeon pea</name>
    <name type="synonym">Cajanus indicus</name>
    <dbReference type="NCBI Taxonomy" id="3821"/>
    <lineage>
        <taxon>Eukaryota</taxon>
        <taxon>Viridiplantae</taxon>
        <taxon>Streptophyta</taxon>
        <taxon>Embryophyta</taxon>
        <taxon>Tracheophyta</taxon>
        <taxon>Spermatophyta</taxon>
        <taxon>Magnoliopsida</taxon>
        <taxon>eudicotyledons</taxon>
        <taxon>Gunneridae</taxon>
        <taxon>Pentapetalae</taxon>
        <taxon>rosids</taxon>
        <taxon>fabids</taxon>
        <taxon>Fabales</taxon>
        <taxon>Fabaceae</taxon>
        <taxon>Papilionoideae</taxon>
        <taxon>50 kb inversion clade</taxon>
        <taxon>NPAAA clade</taxon>
        <taxon>indigoferoid/millettioid clade</taxon>
        <taxon>Phaseoleae</taxon>
        <taxon>Cajanus</taxon>
    </lineage>
</organism>
<evidence type="ECO:0000313" key="2">
    <source>
        <dbReference type="Proteomes" id="UP000075243"/>
    </source>
</evidence>
<dbReference type="AlphaFoldDB" id="A0A151R463"/>
<dbReference type="PANTHER" id="PTHR34956">
    <property type="entry name" value="OS05G0397300 PROTEIN"/>
    <property type="match status" value="1"/>
</dbReference>
<sequence>METQFDDDTFYAEIRRQILQLTSEEDEDLLVQKRFNQSSVGHGGSRRLVWDSTTLANHFCSWETHSSGSPDWLVNLWKSGRGTGVFIPQVVTGKKHQRTGTVNSRKQIYKPVRNKYCRNHPC</sequence>
<dbReference type="PANTHER" id="PTHR34956:SF1">
    <property type="entry name" value="DUF4005 DOMAIN-CONTAINING PROTEIN"/>
    <property type="match status" value="1"/>
</dbReference>
<gene>
    <name evidence="1" type="ORF">KK1_041458</name>
</gene>
<reference evidence="1" key="1">
    <citation type="journal article" date="2012" name="Nat. Biotechnol.">
        <title>Draft genome sequence of pigeonpea (Cajanus cajan), an orphan legume crop of resource-poor farmers.</title>
        <authorList>
            <person name="Varshney R.K."/>
            <person name="Chen W."/>
            <person name="Li Y."/>
            <person name="Bharti A.K."/>
            <person name="Saxena R.K."/>
            <person name="Schlueter J.A."/>
            <person name="Donoghue M.T."/>
            <person name="Azam S."/>
            <person name="Fan G."/>
            <person name="Whaley A.M."/>
            <person name="Farmer A.D."/>
            <person name="Sheridan J."/>
            <person name="Iwata A."/>
            <person name="Tuteja R."/>
            <person name="Penmetsa R.V."/>
            <person name="Wu W."/>
            <person name="Upadhyaya H.D."/>
            <person name="Yang S.P."/>
            <person name="Shah T."/>
            <person name="Saxena K.B."/>
            <person name="Michael T."/>
            <person name="McCombie W.R."/>
            <person name="Yang B."/>
            <person name="Zhang G."/>
            <person name="Yang H."/>
            <person name="Wang J."/>
            <person name="Spillane C."/>
            <person name="Cook D.R."/>
            <person name="May G.D."/>
            <person name="Xu X."/>
            <person name="Jackson S.A."/>
        </authorList>
    </citation>
    <scope>NUCLEOTIDE SEQUENCE [LARGE SCALE GENOMIC DNA]</scope>
</reference>
<dbReference type="OMA" id="FCSWETH"/>
<evidence type="ECO:0000313" key="1">
    <source>
        <dbReference type="EMBL" id="KYP37340.1"/>
    </source>
</evidence>
<dbReference type="Proteomes" id="UP000075243">
    <property type="component" value="Unassembled WGS sequence"/>
</dbReference>
<dbReference type="EMBL" id="KQ484115">
    <property type="protein sequence ID" value="KYP37340.1"/>
    <property type="molecule type" value="Genomic_DNA"/>
</dbReference>
<accession>A0A151R463</accession>
<dbReference type="Gramene" id="C.cajan_39871.t">
    <property type="protein sequence ID" value="C.cajan_39871.t"/>
    <property type="gene ID" value="C.cajan_39871"/>
</dbReference>
<proteinExistence type="predicted"/>
<keyword evidence="2" id="KW-1185">Reference proteome</keyword>
<dbReference type="OrthoDB" id="1649181at2759"/>
<name>A0A151R463_CAJCA</name>